<dbReference type="InterPro" id="IPR006591">
    <property type="entry name" value="RNAP_P/RPABC4"/>
</dbReference>
<evidence type="ECO:0000313" key="7">
    <source>
        <dbReference type="Proteomes" id="UP000001876"/>
    </source>
</evidence>
<comment type="subcellular location">
    <subcellularLocation>
        <location evidence="1">Nucleus</location>
    </subcellularLocation>
</comment>
<dbReference type="SMART" id="SM00659">
    <property type="entry name" value="RPOLCX"/>
    <property type="match status" value="1"/>
</dbReference>
<proteinExistence type="inferred from homology"/>
<name>C1MJZ8_MICPC</name>
<dbReference type="InterPro" id="IPR039747">
    <property type="entry name" value="RPABC4"/>
</dbReference>
<dbReference type="STRING" id="564608.C1MJZ8"/>
<protein>
    <submittedName>
        <fullName evidence="6">Predicted protein</fullName>
    </submittedName>
</protein>
<dbReference type="PANTHER" id="PTHR12056:SF2">
    <property type="entry name" value="GEO11084P1"/>
    <property type="match status" value="1"/>
</dbReference>
<dbReference type="PANTHER" id="PTHR12056">
    <property type="entry name" value="DNA-DIRECTED RNA POLYMERASES I, II, AND III"/>
    <property type="match status" value="1"/>
</dbReference>
<comment type="similarity">
    <text evidence="5">Belongs to the archaeal Rpo12/eukaryotic RPC10 RNA polymerase subunit family.</text>
</comment>
<dbReference type="EMBL" id="GG663736">
    <property type="protein sequence ID" value="EEH59281.1"/>
    <property type="molecule type" value="Genomic_DNA"/>
</dbReference>
<dbReference type="GO" id="GO:0005665">
    <property type="term" value="C:RNA polymerase II, core complex"/>
    <property type="evidence" value="ECO:0007669"/>
    <property type="project" value="TreeGrafter"/>
</dbReference>
<dbReference type="GeneID" id="9681908"/>
<evidence type="ECO:0000256" key="3">
    <source>
        <dbReference type="ARBA" id="ARBA00022833"/>
    </source>
</evidence>
<accession>C1MJZ8</accession>
<evidence type="ECO:0000256" key="4">
    <source>
        <dbReference type="ARBA" id="ARBA00023242"/>
    </source>
</evidence>
<dbReference type="RefSeq" id="XP_003055905.1">
    <property type="nucleotide sequence ID" value="XM_003055859.1"/>
</dbReference>
<evidence type="ECO:0000256" key="1">
    <source>
        <dbReference type="ARBA" id="ARBA00004123"/>
    </source>
</evidence>
<dbReference type="Proteomes" id="UP000001876">
    <property type="component" value="Unassembled WGS sequence"/>
</dbReference>
<dbReference type="GO" id="GO:0008270">
    <property type="term" value="F:zinc ion binding"/>
    <property type="evidence" value="ECO:0007669"/>
    <property type="project" value="InterPro"/>
</dbReference>
<evidence type="ECO:0000313" key="6">
    <source>
        <dbReference type="EMBL" id="EEH59281.1"/>
    </source>
</evidence>
<dbReference type="GO" id="GO:0003677">
    <property type="term" value="F:DNA binding"/>
    <property type="evidence" value="ECO:0007669"/>
    <property type="project" value="InterPro"/>
</dbReference>
<dbReference type="AlphaFoldDB" id="C1MJZ8"/>
<keyword evidence="3" id="KW-0862">Zinc</keyword>
<dbReference type="Pfam" id="PF03604">
    <property type="entry name" value="Zn_ribbon_RPAB4"/>
    <property type="match status" value="1"/>
</dbReference>
<dbReference type="InterPro" id="IPR029040">
    <property type="entry name" value="RPABC4/Spt4"/>
</dbReference>
<dbReference type="OrthoDB" id="563927at2759"/>
<keyword evidence="4" id="KW-0539">Nucleus</keyword>
<keyword evidence="2" id="KW-0479">Metal-binding</keyword>
<evidence type="ECO:0000256" key="2">
    <source>
        <dbReference type="ARBA" id="ARBA00022723"/>
    </source>
</evidence>
<dbReference type="Gene3D" id="2.20.28.30">
    <property type="entry name" value="RNA polymerase ii, chain L"/>
    <property type="match status" value="1"/>
</dbReference>
<dbReference type="KEGG" id="mpp:MICPUCDRAFT_55164"/>
<dbReference type="GO" id="GO:0003899">
    <property type="term" value="F:DNA-directed RNA polymerase activity"/>
    <property type="evidence" value="ECO:0007669"/>
    <property type="project" value="InterPro"/>
</dbReference>
<organism evidence="7">
    <name type="scientific">Micromonas pusilla (strain CCMP1545)</name>
    <name type="common">Picoplanktonic green alga</name>
    <dbReference type="NCBI Taxonomy" id="564608"/>
    <lineage>
        <taxon>Eukaryota</taxon>
        <taxon>Viridiplantae</taxon>
        <taxon>Chlorophyta</taxon>
        <taxon>Mamiellophyceae</taxon>
        <taxon>Mamiellales</taxon>
        <taxon>Mamiellaceae</taxon>
        <taxon>Micromonas</taxon>
    </lineage>
</organism>
<reference evidence="6 7" key="1">
    <citation type="journal article" date="2009" name="Science">
        <title>Green evolution and dynamic adaptations revealed by genomes of the marine picoeukaryotes Micromonas.</title>
        <authorList>
            <person name="Worden A.Z."/>
            <person name="Lee J.H."/>
            <person name="Mock T."/>
            <person name="Rouze P."/>
            <person name="Simmons M.P."/>
            <person name="Aerts A.L."/>
            <person name="Allen A.E."/>
            <person name="Cuvelier M.L."/>
            <person name="Derelle E."/>
            <person name="Everett M.V."/>
            <person name="Foulon E."/>
            <person name="Grimwood J."/>
            <person name="Gundlach H."/>
            <person name="Henrissat B."/>
            <person name="Napoli C."/>
            <person name="McDonald S.M."/>
            <person name="Parker M.S."/>
            <person name="Rombauts S."/>
            <person name="Salamov A."/>
            <person name="Von Dassow P."/>
            <person name="Badger J.H."/>
            <person name="Coutinho P.M."/>
            <person name="Demir E."/>
            <person name="Dubchak I."/>
            <person name="Gentemann C."/>
            <person name="Eikrem W."/>
            <person name="Gready J.E."/>
            <person name="John U."/>
            <person name="Lanier W."/>
            <person name="Lindquist E.A."/>
            <person name="Lucas S."/>
            <person name="Mayer K.F."/>
            <person name="Moreau H."/>
            <person name="Not F."/>
            <person name="Otillar R."/>
            <person name="Panaud O."/>
            <person name="Pangilinan J."/>
            <person name="Paulsen I."/>
            <person name="Piegu B."/>
            <person name="Poliakov A."/>
            <person name="Robbens S."/>
            <person name="Schmutz J."/>
            <person name="Toulza E."/>
            <person name="Wyss T."/>
            <person name="Zelensky A."/>
            <person name="Zhou K."/>
            <person name="Armbrust E.V."/>
            <person name="Bhattacharya D."/>
            <person name="Goodenough U.W."/>
            <person name="Van de Peer Y."/>
            <person name="Grigoriev I.V."/>
        </authorList>
    </citation>
    <scope>NUCLEOTIDE SEQUENCE [LARGE SCALE GENOMIC DNA]</scope>
    <source>
        <strain evidence="6 7">CCMP1545</strain>
    </source>
</reference>
<keyword evidence="7" id="KW-1185">Reference proteome</keyword>
<dbReference type="GO" id="GO:0005666">
    <property type="term" value="C:RNA polymerase III complex"/>
    <property type="evidence" value="ECO:0007669"/>
    <property type="project" value="TreeGrafter"/>
</dbReference>
<dbReference type="GO" id="GO:0006351">
    <property type="term" value="P:DNA-templated transcription"/>
    <property type="evidence" value="ECO:0007669"/>
    <property type="project" value="InterPro"/>
</dbReference>
<dbReference type="SUPFAM" id="SSF63393">
    <property type="entry name" value="RNA polymerase subunits"/>
    <property type="match status" value="1"/>
</dbReference>
<evidence type="ECO:0000256" key="5">
    <source>
        <dbReference type="ARBA" id="ARBA00025770"/>
    </source>
</evidence>
<gene>
    <name evidence="6" type="ORF">MICPUCDRAFT_55164</name>
</gene>
<dbReference type="GO" id="GO:0005736">
    <property type="term" value="C:RNA polymerase I complex"/>
    <property type="evidence" value="ECO:0007669"/>
    <property type="project" value="TreeGrafter"/>
</dbReference>
<sequence length="96" mass="10731">MMLTPRTQASFTTAVVSEFQVKTSSGVLALHNFLSTCVNFADCGSEVMLRPGDIVICRECGYRILYKKRTKQSAFTLLCSRSHDDIFSAVVQFEAR</sequence>